<proteinExistence type="predicted"/>
<sequence>MYPCVSILCKRLEVSWMGEEGGREREKKNLSCEHGGLSTQVCGCDADFVIKSAAHGARFMMTCRSIVLIPKEKTVSDFSQSEPVSAVLERLVETTGTRQKPCFW</sequence>
<protein>
    <submittedName>
        <fullName evidence="1 2">Uncharacterized protein</fullName>
    </submittedName>
</protein>
<reference evidence="1 3" key="1">
    <citation type="journal article" date="2008" name="Science">
        <title>The Physcomitrella genome reveals evolutionary insights into the conquest of land by plants.</title>
        <authorList>
            <person name="Rensing S."/>
            <person name="Lang D."/>
            <person name="Zimmer A."/>
            <person name="Terry A."/>
            <person name="Salamov A."/>
            <person name="Shapiro H."/>
            <person name="Nishiyama T."/>
            <person name="Perroud P.-F."/>
            <person name="Lindquist E."/>
            <person name="Kamisugi Y."/>
            <person name="Tanahashi T."/>
            <person name="Sakakibara K."/>
            <person name="Fujita T."/>
            <person name="Oishi K."/>
            <person name="Shin-I T."/>
            <person name="Kuroki Y."/>
            <person name="Toyoda A."/>
            <person name="Suzuki Y."/>
            <person name="Hashimoto A."/>
            <person name="Yamaguchi K."/>
            <person name="Sugano A."/>
            <person name="Kohara Y."/>
            <person name="Fujiyama A."/>
            <person name="Anterola A."/>
            <person name="Aoki S."/>
            <person name="Ashton N."/>
            <person name="Barbazuk W.B."/>
            <person name="Barker E."/>
            <person name="Bennetzen J."/>
            <person name="Bezanilla M."/>
            <person name="Blankenship R."/>
            <person name="Cho S.H."/>
            <person name="Dutcher S."/>
            <person name="Estelle M."/>
            <person name="Fawcett J.A."/>
            <person name="Gundlach H."/>
            <person name="Hanada K."/>
            <person name="Heyl A."/>
            <person name="Hicks K.A."/>
            <person name="Hugh J."/>
            <person name="Lohr M."/>
            <person name="Mayer K."/>
            <person name="Melkozernov A."/>
            <person name="Murata T."/>
            <person name="Nelson D."/>
            <person name="Pils B."/>
            <person name="Prigge M."/>
            <person name="Reiss B."/>
            <person name="Renner T."/>
            <person name="Rombauts S."/>
            <person name="Rushton P."/>
            <person name="Sanderfoot A."/>
            <person name="Schween G."/>
            <person name="Shiu S.-H."/>
            <person name="Stueber K."/>
            <person name="Theodoulou F.L."/>
            <person name="Tu H."/>
            <person name="Van de Peer Y."/>
            <person name="Verrier P.J."/>
            <person name="Waters E."/>
            <person name="Wood A."/>
            <person name="Yang L."/>
            <person name="Cove D."/>
            <person name="Cuming A."/>
            <person name="Hasebe M."/>
            <person name="Lucas S."/>
            <person name="Mishler D.B."/>
            <person name="Reski R."/>
            <person name="Grigoriev I."/>
            <person name="Quatrano R.S."/>
            <person name="Boore J.L."/>
        </authorList>
    </citation>
    <scope>NUCLEOTIDE SEQUENCE [LARGE SCALE GENOMIC DNA]</scope>
    <source>
        <strain evidence="2 3">cv. Gransden 2004</strain>
    </source>
</reference>
<evidence type="ECO:0000313" key="2">
    <source>
        <dbReference type="EnsemblPlants" id="PAC:32925423.CDS.1"/>
    </source>
</evidence>
<evidence type="ECO:0000313" key="1">
    <source>
        <dbReference type="EMBL" id="PNR51182.1"/>
    </source>
</evidence>
<dbReference type="Gramene" id="Pp3c7_14050V3.1">
    <property type="protein sequence ID" value="PAC:32925423.CDS.1"/>
    <property type="gene ID" value="Pp3c7_14050"/>
</dbReference>
<name>A0A2K1KBN6_PHYPA</name>
<evidence type="ECO:0000313" key="3">
    <source>
        <dbReference type="Proteomes" id="UP000006727"/>
    </source>
</evidence>
<gene>
    <name evidence="1" type="ORF">PHYPA_010368</name>
</gene>
<dbReference type="EMBL" id="ABEU02000007">
    <property type="protein sequence ID" value="PNR51182.1"/>
    <property type="molecule type" value="Genomic_DNA"/>
</dbReference>
<dbReference type="InParanoid" id="A0A2K1KBN6"/>
<dbReference type="Proteomes" id="UP000006727">
    <property type="component" value="Chromosome 7"/>
</dbReference>
<accession>A0A2K1KBN6</accession>
<dbReference type="AlphaFoldDB" id="A0A2K1KBN6"/>
<keyword evidence="3" id="KW-1185">Reference proteome</keyword>
<organism evidence="1">
    <name type="scientific">Physcomitrium patens</name>
    <name type="common">Spreading-leaved earth moss</name>
    <name type="synonym">Physcomitrella patens</name>
    <dbReference type="NCBI Taxonomy" id="3218"/>
    <lineage>
        <taxon>Eukaryota</taxon>
        <taxon>Viridiplantae</taxon>
        <taxon>Streptophyta</taxon>
        <taxon>Embryophyta</taxon>
        <taxon>Bryophyta</taxon>
        <taxon>Bryophytina</taxon>
        <taxon>Bryopsida</taxon>
        <taxon>Funariidae</taxon>
        <taxon>Funariales</taxon>
        <taxon>Funariaceae</taxon>
        <taxon>Physcomitrium</taxon>
    </lineage>
</organism>
<reference evidence="2" key="3">
    <citation type="submission" date="2020-12" db="UniProtKB">
        <authorList>
            <consortium name="EnsemblPlants"/>
        </authorList>
    </citation>
    <scope>IDENTIFICATION</scope>
</reference>
<reference evidence="1 3" key="2">
    <citation type="journal article" date="2018" name="Plant J.">
        <title>The Physcomitrella patens chromosome-scale assembly reveals moss genome structure and evolution.</title>
        <authorList>
            <person name="Lang D."/>
            <person name="Ullrich K.K."/>
            <person name="Murat F."/>
            <person name="Fuchs J."/>
            <person name="Jenkins J."/>
            <person name="Haas F.B."/>
            <person name="Piednoel M."/>
            <person name="Gundlach H."/>
            <person name="Van Bel M."/>
            <person name="Meyberg R."/>
            <person name="Vives C."/>
            <person name="Morata J."/>
            <person name="Symeonidi A."/>
            <person name="Hiss M."/>
            <person name="Muchero W."/>
            <person name="Kamisugi Y."/>
            <person name="Saleh O."/>
            <person name="Blanc G."/>
            <person name="Decker E.L."/>
            <person name="van Gessel N."/>
            <person name="Grimwood J."/>
            <person name="Hayes R.D."/>
            <person name="Graham S.W."/>
            <person name="Gunter L.E."/>
            <person name="McDaniel S.F."/>
            <person name="Hoernstein S.N.W."/>
            <person name="Larsson A."/>
            <person name="Li F.W."/>
            <person name="Perroud P.F."/>
            <person name="Phillips J."/>
            <person name="Ranjan P."/>
            <person name="Rokshar D.S."/>
            <person name="Rothfels C.J."/>
            <person name="Schneider L."/>
            <person name="Shu S."/>
            <person name="Stevenson D.W."/>
            <person name="Thummler F."/>
            <person name="Tillich M."/>
            <person name="Villarreal Aguilar J.C."/>
            <person name="Widiez T."/>
            <person name="Wong G.K."/>
            <person name="Wymore A."/>
            <person name="Zhang Y."/>
            <person name="Zimmer A.D."/>
            <person name="Quatrano R.S."/>
            <person name="Mayer K.F.X."/>
            <person name="Goodstein D."/>
            <person name="Casacuberta J.M."/>
            <person name="Vandepoele K."/>
            <person name="Reski R."/>
            <person name="Cuming A.C."/>
            <person name="Tuskan G.A."/>
            <person name="Maumus F."/>
            <person name="Salse J."/>
            <person name="Schmutz J."/>
            <person name="Rensing S.A."/>
        </authorList>
    </citation>
    <scope>NUCLEOTIDE SEQUENCE [LARGE SCALE GENOMIC DNA]</scope>
    <source>
        <strain evidence="2 3">cv. Gransden 2004</strain>
    </source>
</reference>
<dbReference type="EnsemblPlants" id="Pp3c7_14050V3.1">
    <property type="protein sequence ID" value="PAC:32925423.CDS.1"/>
    <property type="gene ID" value="Pp3c7_14050"/>
</dbReference>